<dbReference type="Proteomes" id="UP000292543">
    <property type="component" value="Segment"/>
</dbReference>
<dbReference type="RefSeq" id="YP_010060338.1">
    <property type="nucleotide sequence ID" value="NC_054770.1"/>
</dbReference>
<accession>A0A481VSU6</accession>
<gene>
    <name evidence="1" type="primary">62</name>
    <name evidence="1" type="ORF">SEA_VERACRUZ_62</name>
</gene>
<organism evidence="1 2">
    <name type="scientific">Mycobacterium phage Veracruz</name>
    <dbReference type="NCBI Taxonomy" id="2530154"/>
    <lineage>
        <taxon>Viruses</taxon>
        <taxon>Duplodnaviria</taxon>
        <taxon>Heunggongvirae</taxon>
        <taxon>Uroviricota</taxon>
        <taxon>Caudoviricetes</taxon>
        <taxon>Veracruzvirus</taxon>
        <taxon>Veracruzvirus veracruz</taxon>
    </lineage>
</organism>
<dbReference type="KEGG" id="vg:64868194"/>
<keyword evidence="2" id="KW-1185">Reference proteome</keyword>
<evidence type="ECO:0000313" key="1">
    <source>
        <dbReference type="EMBL" id="QBI96946.1"/>
    </source>
</evidence>
<protein>
    <submittedName>
        <fullName evidence="1">Uncharacterized protein</fullName>
    </submittedName>
</protein>
<dbReference type="InterPro" id="IPR035341">
    <property type="entry name" value="Gp63"/>
</dbReference>
<proteinExistence type="predicted"/>
<dbReference type="EMBL" id="MK524496">
    <property type="protein sequence ID" value="QBI96946.1"/>
    <property type="molecule type" value="Genomic_DNA"/>
</dbReference>
<dbReference type="GeneID" id="64868194"/>
<dbReference type="Pfam" id="PF17471">
    <property type="entry name" value="GP63"/>
    <property type="match status" value="1"/>
</dbReference>
<name>A0A481VSU6_9CAUD</name>
<reference evidence="1 2" key="1">
    <citation type="submission" date="2019-02" db="EMBL/GenBank/DDBJ databases">
        <authorList>
            <person name="Martinez-Pineda D."/>
            <person name="Wolyniak M.J."/>
            <person name="Kistler A."/>
            <person name="Garlena R.A."/>
            <person name="Russell D.A."/>
            <person name="Pope W.H."/>
            <person name="Jacobs-Sera D."/>
            <person name="Hatfull G.F."/>
        </authorList>
    </citation>
    <scope>NUCLEOTIDE SEQUENCE [LARGE SCALE GENOMIC DNA]</scope>
</reference>
<evidence type="ECO:0000313" key="2">
    <source>
        <dbReference type="Proteomes" id="UP000292543"/>
    </source>
</evidence>
<sequence length="67" mass="7552">MPKPTAKANRLHQQILSDLLANRQFVRTEKHKDPKTGKEKSVQVVTGTLANNVSEFNLERAAKAWLP</sequence>